<evidence type="ECO:0000256" key="7">
    <source>
        <dbReference type="SAM" id="MobiDB-lite"/>
    </source>
</evidence>
<dbReference type="Pfam" id="PF13886">
    <property type="entry name" value="TM7S3_TM198"/>
    <property type="match status" value="1"/>
</dbReference>
<comment type="caution">
    <text evidence="11">The sequence shown here is derived from an EMBL/GenBank/DDBJ whole genome shotgun (WGS) entry which is preliminary data.</text>
</comment>
<evidence type="ECO:0000256" key="3">
    <source>
        <dbReference type="ARBA" id="ARBA00022692"/>
    </source>
</evidence>
<evidence type="ECO:0000313" key="12">
    <source>
        <dbReference type="Proteomes" id="UP001157974"/>
    </source>
</evidence>
<proteinExistence type="inferred from homology"/>
<feature type="region of interest" description="Disordered" evidence="7">
    <location>
        <begin position="291"/>
        <end position="351"/>
    </location>
</feature>
<dbReference type="Proteomes" id="UP001157974">
    <property type="component" value="Unassembled WGS sequence"/>
</dbReference>
<keyword evidence="5 8" id="KW-0472">Membrane</keyword>
<protein>
    <recommendedName>
        <fullName evidence="6">Transmembrane protein 198</fullName>
    </recommendedName>
</protein>
<name>A0AAV8UM24_9RHOD</name>
<dbReference type="GO" id="GO:0005886">
    <property type="term" value="C:plasma membrane"/>
    <property type="evidence" value="ECO:0007669"/>
    <property type="project" value="TreeGrafter"/>
</dbReference>
<reference evidence="11 12" key="1">
    <citation type="journal article" date="2023" name="Nat. Commun.">
        <title>Origin of minicircular mitochondrial genomes in red algae.</title>
        <authorList>
            <person name="Lee Y."/>
            <person name="Cho C.H."/>
            <person name="Lee Y.M."/>
            <person name="Park S.I."/>
            <person name="Yang J.H."/>
            <person name="West J.A."/>
            <person name="Bhattacharya D."/>
            <person name="Yoon H.S."/>
        </authorList>
    </citation>
    <scope>NUCLEOTIDE SEQUENCE [LARGE SCALE GENOMIC DNA]</scope>
    <source>
        <strain evidence="11 12">CCMP1338</strain>
        <tissue evidence="11">Whole cell</tissue>
    </source>
</reference>
<comment type="subcellular location">
    <subcellularLocation>
        <location evidence="1">Membrane</location>
        <topology evidence="1">Multi-pass membrane protein</topology>
    </subcellularLocation>
</comment>
<evidence type="ECO:0000256" key="1">
    <source>
        <dbReference type="ARBA" id="ARBA00004141"/>
    </source>
</evidence>
<feature type="chain" id="PRO_5043608656" description="Transmembrane protein 198" evidence="9">
    <location>
        <begin position="22"/>
        <end position="351"/>
    </location>
</feature>
<feature type="signal peptide" evidence="9">
    <location>
        <begin position="1"/>
        <end position="21"/>
    </location>
</feature>
<dbReference type="PANTHER" id="PTHR31247">
    <property type="entry name" value="TRANSMEMBRANE PROTEIN 198 FAMILY MEMBER"/>
    <property type="match status" value="1"/>
</dbReference>
<comment type="similarity">
    <text evidence="2">Belongs to the TMEM198 family.</text>
</comment>
<evidence type="ECO:0000256" key="5">
    <source>
        <dbReference type="ARBA" id="ARBA00023136"/>
    </source>
</evidence>
<keyword evidence="4 8" id="KW-1133">Transmembrane helix</keyword>
<evidence type="ECO:0000256" key="8">
    <source>
        <dbReference type="SAM" id="Phobius"/>
    </source>
</evidence>
<feature type="transmembrane region" description="Helical" evidence="8">
    <location>
        <begin position="248"/>
        <end position="270"/>
    </location>
</feature>
<evidence type="ECO:0000256" key="2">
    <source>
        <dbReference type="ARBA" id="ARBA00006244"/>
    </source>
</evidence>
<evidence type="ECO:0000256" key="6">
    <source>
        <dbReference type="ARBA" id="ARBA00049737"/>
    </source>
</evidence>
<feature type="transmembrane region" description="Helical" evidence="8">
    <location>
        <begin position="75"/>
        <end position="93"/>
    </location>
</feature>
<feature type="transmembrane region" description="Helical" evidence="8">
    <location>
        <begin position="208"/>
        <end position="228"/>
    </location>
</feature>
<dbReference type="EMBL" id="JAMWBK010000007">
    <property type="protein sequence ID" value="KAJ8903619.1"/>
    <property type="molecule type" value="Genomic_DNA"/>
</dbReference>
<evidence type="ECO:0000313" key="11">
    <source>
        <dbReference type="EMBL" id="KAJ8903619.1"/>
    </source>
</evidence>
<feature type="transmembrane region" description="Helical" evidence="8">
    <location>
        <begin position="152"/>
        <end position="173"/>
    </location>
</feature>
<keyword evidence="3 8" id="KW-0812">Transmembrane</keyword>
<keyword evidence="12" id="KW-1185">Reference proteome</keyword>
<feature type="transmembrane region" description="Helical" evidence="8">
    <location>
        <begin position="185"/>
        <end position="203"/>
    </location>
</feature>
<evidence type="ECO:0000259" key="10">
    <source>
        <dbReference type="Pfam" id="PF13886"/>
    </source>
</evidence>
<keyword evidence="9" id="KW-0732">Signal</keyword>
<dbReference type="PANTHER" id="PTHR31247:SF5">
    <property type="entry name" value="DUF4203 DOMAIN-CONTAINING PROTEIN"/>
    <property type="match status" value="1"/>
</dbReference>
<sequence length="351" mass="38259">MRGWIFLYIVSVGVLVASSFATERVPTIISGGLVDPIIRKHEVGDENTEADAKKMSPKDQYLTQAQEILSRFETIFISFLIPIGLVGSLFGIVLFKTFLVLAGFIGAGSITYVGLVRATAGTAVAGWLPILLGILVGLIGAYIAFRLSIVGVFLIGSSLGVALAMILWTTRFYHKASPDDPLKVFKITASVLGLVTGVASLFFEKFLIVVAMAYTGSFATVYGVGHLLGKFPDMQHFRDHGVLTSAWVWLWFVWFVLQSSLGMFIQFRIVDRRIGDPTKPDDEEAAIGGENSFYFGNSQGAEGEESDSAEDNEPWNDWGDDDDNAEQQPAVPLAQPPNRTIKSAGHIVKKD</sequence>
<evidence type="ECO:0000256" key="9">
    <source>
        <dbReference type="SAM" id="SignalP"/>
    </source>
</evidence>
<dbReference type="AlphaFoldDB" id="A0AAV8UM24"/>
<feature type="transmembrane region" description="Helical" evidence="8">
    <location>
        <begin position="124"/>
        <end position="145"/>
    </location>
</feature>
<feature type="domain" description="TM7S3/TM198-like" evidence="10">
    <location>
        <begin position="78"/>
        <end position="267"/>
    </location>
</feature>
<evidence type="ECO:0000256" key="4">
    <source>
        <dbReference type="ARBA" id="ARBA00022989"/>
    </source>
</evidence>
<feature type="transmembrane region" description="Helical" evidence="8">
    <location>
        <begin position="98"/>
        <end position="118"/>
    </location>
</feature>
<organism evidence="11 12">
    <name type="scientific">Rhodosorus marinus</name>
    <dbReference type="NCBI Taxonomy" id="101924"/>
    <lineage>
        <taxon>Eukaryota</taxon>
        <taxon>Rhodophyta</taxon>
        <taxon>Stylonematophyceae</taxon>
        <taxon>Stylonematales</taxon>
        <taxon>Stylonemataceae</taxon>
        <taxon>Rhodosorus</taxon>
    </lineage>
</organism>
<accession>A0AAV8UM24</accession>
<dbReference type="InterPro" id="IPR040236">
    <property type="entry name" value="TMEM198"/>
</dbReference>
<gene>
    <name evidence="11" type="ORF">NDN08_004721</name>
</gene>
<dbReference type="InterPro" id="IPR025256">
    <property type="entry name" value="TM7S3/TM198-like_dom"/>
</dbReference>
<feature type="compositionally biased region" description="Acidic residues" evidence="7">
    <location>
        <begin position="302"/>
        <end position="325"/>
    </location>
</feature>